<keyword evidence="3" id="KW-0547">Nucleotide-binding</keyword>
<dbReference type="SUPFAM" id="SSF52540">
    <property type="entry name" value="P-loop containing nucleoside triphosphate hydrolases"/>
    <property type="match status" value="1"/>
</dbReference>
<dbReference type="PANTHER" id="PTHR24221">
    <property type="entry name" value="ATP-BINDING CASSETTE SUB-FAMILY B"/>
    <property type="match status" value="1"/>
</dbReference>
<dbReference type="InterPro" id="IPR036640">
    <property type="entry name" value="ABC1_TM_sf"/>
</dbReference>
<feature type="transmembrane region" description="Helical" evidence="9">
    <location>
        <begin position="209"/>
        <end position="227"/>
    </location>
</feature>
<feature type="transmembrane region" description="Helical" evidence="9">
    <location>
        <begin position="295"/>
        <end position="325"/>
    </location>
</feature>
<dbReference type="STRING" id="118060.ATZ35_05795"/>
<accession>A0A0U2VGQ9</accession>
<keyword evidence="4" id="KW-0645">Protease</keyword>
<evidence type="ECO:0000256" key="5">
    <source>
        <dbReference type="ARBA" id="ARBA00022840"/>
    </source>
</evidence>
<evidence type="ECO:0000256" key="3">
    <source>
        <dbReference type="ARBA" id="ARBA00022741"/>
    </source>
</evidence>
<dbReference type="GO" id="GO:0006508">
    <property type="term" value="P:proteolysis"/>
    <property type="evidence" value="ECO:0007669"/>
    <property type="project" value="InterPro"/>
</dbReference>
<feature type="domain" description="Peptidase C39" evidence="11">
    <location>
        <begin position="7"/>
        <end position="135"/>
    </location>
</feature>
<sequence>MYAHYMQHSTTDCGIASLKTILKQLRIKIGNENELYQHYSIKKTQGLSLDEMKTILKKYGVNSSAYGVTDFEKLKKVEKLPMLLVVENDGVGHYIVVHEIKDNQSFIVSNPAERTLIEYDEAYLKSIFLGYALCIADSNSLVTNRSKMKFRMNKVESSLGKRLYKEVMQEISYSLKVKMIGLILLKYLLPIVTTFLIQGTLSLNRTDSAPMFVFVISVALLLILGFYKINIMEGKQKVTLENKIQEKILMKYYVQKVSDIKSGGNSDNVTGYFWNLFGSVSGLLEKFYFKLNLVYVLLLASIVFSITPLLFGVLVFWIGLFSYFLKRKIDIIRNNEKDVIGKSSAFSFSVENNIKSSFDINLFSKNKEAESFVQQKIQDYFESKNQMVTNDLKIASMFQVFSTLISISTFVVFGVNAALHTGSTTSLLNDSNGILIISIILSSVAPVLQSWLSYQKSAIAIDYIQSGEDYTEQAEKSEDVLDVPKITTIDVKNLNFSYDEKKTIFKQFDTRFEAGKLYTLIGDNGCGKSTLINLLSGVLDPDSGTMIVNESVEKSSFKNTNIREYISLYSPEFNLYGNTVGRNIRYKVFNEPLTTEEKSHYDDLLDLKLPNSYFIQSEGRNLSQGQKQKILLMRALYQDTSLYIFDEPTGNLDSASKKKFMNYIKKLANDEKKIVIVISHETDVLEYADEIINIKEKRRGDKNEK</sequence>
<reference evidence="13" key="1">
    <citation type="submission" date="2015-12" db="EMBL/GenBank/DDBJ databases">
        <authorList>
            <person name="Lauer A."/>
            <person name="Humrighouse B."/>
            <person name="Loparev V."/>
            <person name="Shewmaker P.L."/>
            <person name="Whitney A.M."/>
            <person name="McLaughlin R.W."/>
        </authorList>
    </citation>
    <scope>NUCLEOTIDE SEQUENCE [LARGE SCALE GENOMIC DNA]</scope>
    <source>
        <strain evidence="13">LMG 26678</strain>
    </source>
</reference>
<keyword evidence="4" id="KW-0378">Hydrolase</keyword>
<dbReference type="KEGG" id="erx:ATZ35_05795"/>
<dbReference type="GO" id="GO:0005886">
    <property type="term" value="C:plasma membrane"/>
    <property type="evidence" value="ECO:0007669"/>
    <property type="project" value="UniProtKB-SubCell"/>
</dbReference>
<dbReference type="InterPro" id="IPR003593">
    <property type="entry name" value="AAA+_ATPase"/>
</dbReference>
<dbReference type="GO" id="GO:0008234">
    <property type="term" value="F:cysteine-type peptidase activity"/>
    <property type="evidence" value="ECO:0007669"/>
    <property type="project" value="UniProtKB-KW"/>
</dbReference>
<keyword evidence="8" id="KW-0080">Bacteriocin transport</keyword>
<dbReference type="GO" id="GO:0005524">
    <property type="term" value="F:ATP binding"/>
    <property type="evidence" value="ECO:0007669"/>
    <property type="project" value="UniProtKB-KW"/>
</dbReference>
<feature type="transmembrane region" description="Helical" evidence="9">
    <location>
        <begin position="394"/>
        <end position="413"/>
    </location>
</feature>
<dbReference type="Gene3D" id="3.90.70.10">
    <property type="entry name" value="Cysteine proteinases"/>
    <property type="match status" value="1"/>
</dbReference>
<evidence type="ECO:0000313" key="13">
    <source>
        <dbReference type="Proteomes" id="UP000067523"/>
    </source>
</evidence>
<evidence type="ECO:0000256" key="1">
    <source>
        <dbReference type="ARBA" id="ARBA00004651"/>
    </source>
</evidence>
<dbReference type="PANTHER" id="PTHR24221:SF654">
    <property type="entry name" value="ATP-BINDING CASSETTE SUB-FAMILY B MEMBER 6"/>
    <property type="match status" value="1"/>
</dbReference>
<dbReference type="InterPro" id="IPR027417">
    <property type="entry name" value="P-loop_NTPase"/>
</dbReference>
<comment type="subcellular location">
    <subcellularLocation>
        <location evidence="1">Cell membrane</location>
        <topology evidence="1">Multi-pass membrane protein</topology>
    </subcellularLocation>
</comment>
<evidence type="ECO:0000256" key="9">
    <source>
        <dbReference type="SAM" id="Phobius"/>
    </source>
</evidence>
<keyword evidence="7 9" id="KW-0472">Membrane</keyword>
<dbReference type="PROSITE" id="PS50990">
    <property type="entry name" value="PEPTIDASE_C39"/>
    <property type="match status" value="1"/>
</dbReference>
<dbReference type="GO" id="GO:0043213">
    <property type="term" value="P:bacteriocin transport"/>
    <property type="evidence" value="ECO:0007669"/>
    <property type="project" value="UniProtKB-KW"/>
</dbReference>
<keyword evidence="6 9" id="KW-1133">Transmembrane helix</keyword>
<dbReference type="GO" id="GO:0034040">
    <property type="term" value="F:ATPase-coupled lipid transmembrane transporter activity"/>
    <property type="evidence" value="ECO:0007669"/>
    <property type="project" value="TreeGrafter"/>
</dbReference>
<dbReference type="AlphaFoldDB" id="A0A0U2VGQ9"/>
<dbReference type="PROSITE" id="PS50893">
    <property type="entry name" value="ABC_TRANSPORTER_2"/>
    <property type="match status" value="1"/>
</dbReference>
<organism evidence="12 13">
    <name type="scientific">Enterococcus rotai</name>
    <dbReference type="NCBI Taxonomy" id="118060"/>
    <lineage>
        <taxon>Bacteria</taxon>
        <taxon>Bacillati</taxon>
        <taxon>Bacillota</taxon>
        <taxon>Bacilli</taxon>
        <taxon>Lactobacillales</taxon>
        <taxon>Enterococcaceae</taxon>
        <taxon>Enterococcus</taxon>
    </lineage>
</organism>
<gene>
    <name evidence="12" type="ORF">ATZ35_05795</name>
</gene>
<dbReference type="Pfam" id="PF03412">
    <property type="entry name" value="Peptidase_C39"/>
    <property type="match status" value="1"/>
</dbReference>
<evidence type="ECO:0000259" key="11">
    <source>
        <dbReference type="PROSITE" id="PS50990"/>
    </source>
</evidence>
<feature type="transmembrane region" description="Helical" evidence="9">
    <location>
        <begin position="179"/>
        <end position="197"/>
    </location>
</feature>
<dbReference type="Pfam" id="PF00005">
    <property type="entry name" value="ABC_tran"/>
    <property type="match status" value="1"/>
</dbReference>
<dbReference type="Gene3D" id="3.40.50.300">
    <property type="entry name" value="P-loop containing nucleotide triphosphate hydrolases"/>
    <property type="match status" value="1"/>
</dbReference>
<evidence type="ECO:0000259" key="10">
    <source>
        <dbReference type="PROSITE" id="PS50893"/>
    </source>
</evidence>
<dbReference type="CDD" id="cd03228">
    <property type="entry name" value="ABCC_MRP_Like"/>
    <property type="match status" value="1"/>
</dbReference>
<dbReference type="EMBL" id="CP013655">
    <property type="protein sequence ID" value="ALS36683.1"/>
    <property type="molecule type" value="Genomic_DNA"/>
</dbReference>
<dbReference type="RefSeq" id="WP_208929903.1">
    <property type="nucleotide sequence ID" value="NZ_CP013655.1"/>
</dbReference>
<protein>
    <recommendedName>
        <fullName evidence="14">ABC transporter ATP-binding protein</fullName>
    </recommendedName>
</protein>
<keyword evidence="13" id="KW-1185">Reference proteome</keyword>
<dbReference type="InterPro" id="IPR005074">
    <property type="entry name" value="Peptidase_C39"/>
</dbReference>
<name>A0A0U2VGQ9_9ENTE</name>
<evidence type="ECO:0000256" key="8">
    <source>
        <dbReference type="ARBA" id="ARBA00043264"/>
    </source>
</evidence>
<feature type="domain" description="ABC transporter" evidence="10">
    <location>
        <begin position="489"/>
        <end position="705"/>
    </location>
</feature>
<evidence type="ECO:0000256" key="4">
    <source>
        <dbReference type="ARBA" id="ARBA00022807"/>
    </source>
</evidence>
<evidence type="ECO:0000313" key="12">
    <source>
        <dbReference type="EMBL" id="ALS36683.1"/>
    </source>
</evidence>
<dbReference type="InterPro" id="IPR039421">
    <property type="entry name" value="Type_1_exporter"/>
</dbReference>
<keyword evidence="8" id="KW-0813">Transport</keyword>
<evidence type="ECO:0000256" key="7">
    <source>
        <dbReference type="ARBA" id="ARBA00023136"/>
    </source>
</evidence>
<keyword evidence="2 9" id="KW-0812">Transmembrane</keyword>
<proteinExistence type="predicted"/>
<dbReference type="Proteomes" id="UP000067523">
    <property type="component" value="Chromosome"/>
</dbReference>
<evidence type="ECO:0000256" key="2">
    <source>
        <dbReference type="ARBA" id="ARBA00022692"/>
    </source>
</evidence>
<dbReference type="SUPFAM" id="SSF90123">
    <property type="entry name" value="ABC transporter transmembrane region"/>
    <property type="match status" value="1"/>
</dbReference>
<dbReference type="InterPro" id="IPR003439">
    <property type="entry name" value="ABC_transporter-like_ATP-bd"/>
</dbReference>
<evidence type="ECO:0000256" key="6">
    <source>
        <dbReference type="ARBA" id="ARBA00022989"/>
    </source>
</evidence>
<dbReference type="GO" id="GO:0016887">
    <property type="term" value="F:ATP hydrolysis activity"/>
    <property type="evidence" value="ECO:0007669"/>
    <property type="project" value="InterPro"/>
</dbReference>
<keyword evidence="5" id="KW-0067">ATP-binding</keyword>
<feature type="transmembrane region" description="Helical" evidence="9">
    <location>
        <begin position="433"/>
        <end position="454"/>
    </location>
</feature>
<evidence type="ECO:0008006" key="14">
    <source>
        <dbReference type="Google" id="ProtNLM"/>
    </source>
</evidence>
<dbReference type="SMART" id="SM00382">
    <property type="entry name" value="AAA"/>
    <property type="match status" value="1"/>
</dbReference>
<keyword evidence="8" id="KW-0653">Protein transport</keyword>
<keyword evidence="4" id="KW-0788">Thiol protease</keyword>